<dbReference type="InterPro" id="IPR003462">
    <property type="entry name" value="ODC_Mu_crystall"/>
</dbReference>
<dbReference type="Pfam" id="PF02423">
    <property type="entry name" value="OCD_Mu_crystall"/>
    <property type="match status" value="1"/>
</dbReference>
<dbReference type="PANTHER" id="PTHR13812:SF19">
    <property type="entry name" value="KETIMINE REDUCTASE MU-CRYSTALLIN"/>
    <property type="match status" value="1"/>
</dbReference>
<name>A0A9W6K074_9HYPH</name>
<dbReference type="SUPFAM" id="SSF51735">
    <property type="entry name" value="NAD(P)-binding Rossmann-fold domains"/>
    <property type="match status" value="1"/>
</dbReference>
<protein>
    <submittedName>
        <fullName evidence="2">Ornithine cyclodeaminase</fullName>
    </submittedName>
</protein>
<dbReference type="PIRSF" id="PIRSF001439">
    <property type="entry name" value="CryM"/>
    <property type="match status" value="1"/>
</dbReference>
<dbReference type="GO" id="GO:0016491">
    <property type="term" value="F:oxidoreductase activity"/>
    <property type="evidence" value="ECO:0007669"/>
    <property type="project" value="UniProtKB-ARBA"/>
</dbReference>
<dbReference type="Proteomes" id="UP001143330">
    <property type="component" value="Unassembled WGS sequence"/>
</dbReference>
<evidence type="ECO:0000313" key="2">
    <source>
        <dbReference type="EMBL" id="GLK85144.1"/>
    </source>
</evidence>
<dbReference type="Gene3D" id="3.30.1780.10">
    <property type="entry name" value="ornithine cyclodeaminase, domain 1"/>
    <property type="match status" value="1"/>
</dbReference>
<dbReference type="PANTHER" id="PTHR13812">
    <property type="entry name" value="KETIMINE REDUCTASE MU-CRYSTALLIN"/>
    <property type="match status" value="1"/>
</dbReference>
<comment type="similarity">
    <text evidence="1">Belongs to the ornithine cyclodeaminase/mu-crystallin family.</text>
</comment>
<sequence length="310" mass="32485">MRFYATEEIEAALDYPRLVAALREAFASHDEPMPVRGAFDVGTPTAPGHLLTMPAWKRGEAIGTKLVTVFPNNSAHGLGAVGSLYALFDGITGQPRAVMEGDALTNRRTAAASALAASWLARPDSHTLLLVGTGHVAAQLAQAHRAVRPIERVLVWGRRGDKAEALAAAIGTSGVEARAVSDLATAVGEADIVSCATTSTAPLVKGADVRPGTHIDLVGAFNPAMRESDDALVQRAEVFVDTRAGALAEAGDLLQPMRAGLWSAEALRADLHDLARGRHPGRRTTEEITLFKSVGAALEDLAAARLVVGD</sequence>
<dbReference type="InterPro" id="IPR036291">
    <property type="entry name" value="NAD(P)-bd_dom_sf"/>
</dbReference>
<keyword evidence="3" id="KW-1185">Reference proteome</keyword>
<dbReference type="GO" id="GO:0019752">
    <property type="term" value="P:carboxylic acid metabolic process"/>
    <property type="evidence" value="ECO:0007669"/>
    <property type="project" value="UniProtKB-ARBA"/>
</dbReference>
<gene>
    <name evidence="2" type="ORF">GCM10017653_32140</name>
</gene>
<dbReference type="FunFam" id="3.40.50.720:FF:000311">
    <property type="entry name" value="Ornithine cyclodeaminase"/>
    <property type="match status" value="1"/>
</dbReference>
<dbReference type="GO" id="GO:0005737">
    <property type="term" value="C:cytoplasm"/>
    <property type="evidence" value="ECO:0007669"/>
    <property type="project" value="TreeGrafter"/>
</dbReference>
<dbReference type="NCBIfam" id="NF004793">
    <property type="entry name" value="PRK06141.1"/>
    <property type="match status" value="1"/>
</dbReference>
<comment type="caution">
    <text evidence="2">The sequence shown here is derived from an EMBL/GenBank/DDBJ whole genome shotgun (WGS) entry which is preliminary data.</text>
</comment>
<reference evidence="2" key="2">
    <citation type="submission" date="2023-01" db="EMBL/GenBank/DDBJ databases">
        <authorList>
            <person name="Sun Q."/>
            <person name="Evtushenko L."/>
        </authorList>
    </citation>
    <scope>NUCLEOTIDE SEQUENCE</scope>
    <source>
        <strain evidence="2">VKM B-2789</strain>
    </source>
</reference>
<proteinExistence type="inferred from homology"/>
<reference evidence="2" key="1">
    <citation type="journal article" date="2014" name="Int. J. Syst. Evol. Microbiol.">
        <title>Complete genome sequence of Corynebacterium casei LMG S-19264T (=DSM 44701T), isolated from a smear-ripened cheese.</title>
        <authorList>
            <consortium name="US DOE Joint Genome Institute (JGI-PGF)"/>
            <person name="Walter F."/>
            <person name="Albersmeier A."/>
            <person name="Kalinowski J."/>
            <person name="Ruckert C."/>
        </authorList>
    </citation>
    <scope>NUCLEOTIDE SEQUENCE</scope>
    <source>
        <strain evidence="2">VKM B-2789</strain>
    </source>
</reference>
<organism evidence="2 3">
    <name type="scientific">Ancylobacter defluvii</name>
    <dbReference type="NCBI Taxonomy" id="1282440"/>
    <lineage>
        <taxon>Bacteria</taxon>
        <taxon>Pseudomonadati</taxon>
        <taxon>Pseudomonadota</taxon>
        <taxon>Alphaproteobacteria</taxon>
        <taxon>Hyphomicrobiales</taxon>
        <taxon>Xanthobacteraceae</taxon>
        <taxon>Ancylobacter</taxon>
    </lineage>
</organism>
<dbReference type="RefSeq" id="WP_213364963.1">
    <property type="nucleotide sequence ID" value="NZ_BSFM01000014.1"/>
</dbReference>
<dbReference type="InterPro" id="IPR023401">
    <property type="entry name" value="ODC_N"/>
</dbReference>
<dbReference type="EMBL" id="BSFM01000014">
    <property type="protein sequence ID" value="GLK85144.1"/>
    <property type="molecule type" value="Genomic_DNA"/>
</dbReference>
<accession>A0A9W6K074</accession>
<dbReference type="AlphaFoldDB" id="A0A9W6K074"/>
<dbReference type="Gene3D" id="3.40.50.720">
    <property type="entry name" value="NAD(P)-binding Rossmann-like Domain"/>
    <property type="match status" value="1"/>
</dbReference>
<evidence type="ECO:0000256" key="1">
    <source>
        <dbReference type="ARBA" id="ARBA00008903"/>
    </source>
</evidence>
<evidence type="ECO:0000313" key="3">
    <source>
        <dbReference type="Proteomes" id="UP001143330"/>
    </source>
</evidence>